<organism evidence="1">
    <name type="scientific">Anguilla anguilla</name>
    <name type="common">European freshwater eel</name>
    <name type="synonym">Muraena anguilla</name>
    <dbReference type="NCBI Taxonomy" id="7936"/>
    <lineage>
        <taxon>Eukaryota</taxon>
        <taxon>Metazoa</taxon>
        <taxon>Chordata</taxon>
        <taxon>Craniata</taxon>
        <taxon>Vertebrata</taxon>
        <taxon>Euteleostomi</taxon>
        <taxon>Actinopterygii</taxon>
        <taxon>Neopterygii</taxon>
        <taxon>Teleostei</taxon>
        <taxon>Anguilliformes</taxon>
        <taxon>Anguillidae</taxon>
        <taxon>Anguilla</taxon>
    </lineage>
</organism>
<reference evidence="1" key="1">
    <citation type="submission" date="2014-11" db="EMBL/GenBank/DDBJ databases">
        <authorList>
            <person name="Amaro Gonzalez C."/>
        </authorList>
    </citation>
    <scope>NUCLEOTIDE SEQUENCE</scope>
</reference>
<dbReference type="EMBL" id="GBXM01046420">
    <property type="protein sequence ID" value="JAH62157.1"/>
    <property type="molecule type" value="Transcribed_RNA"/>
</dbReference>
<sequence>MLGSDGDPLLYFCNLRSSCLTR</sequence>
<name>A0A0E9U8T2_ANGAN</name>
<protein>
    <submittedName>
        <fullName evidence="1">Uncharacterized protein</fullName>
    </submittedName>
</protein>
<proteinExistence type="predicted"/>
<accession>A0A0E9U8T2</accession>
<dbReference type="AlphaFoldDB" id="A0A0E9U8T2"/>
<reference evidence="1" key="2">
    <citation type="journal article" date="2015" name="Fish Shellfish Immunol.">
        <title>Early steps in the European eel (Anguilla anguilla)-Vibrio vulnificus interaction in the gills: Role of the RtxA13 toxin.</title>
        <authorList>
            <person name="Callol A."/>
            <person name="Pajuelo D."/>
            <person name="Ebbesson L."/>
            <person name="Teles M."/>
            <person name="MacKenzie S."/>
            <person name="Amaro C."/>
        </authorList>
    </citation>
    <scope>NUCLEOTIDE SEQUENCE</scope>
</reference>
<evidence type="ECO:0000313" key="1">
    <source>
        <dbReference type="EMBL" id="JAH62157.1"/>
    </source>
</evidence>